<accession>A0ACC0B619</accession>
<evidence type="ECO:0000313" key="1">
    <source>
        <dbReference type="EMBL" id="KAI5668095.1"/>
    </source>
</evidence>
<gene>
    <name evidence="1" type="ORF">M9H77_17948</name>
</gene>
<dbReference type="EMBL" id="CM044704">
    <property type="protein sequence ID" value="KAI5668095.1"/>
    <property type="molecule type" value="Genomic_DNA"/>
</dbReference>
<protein>
    <submittedName>
        <fullName evidence="1">Uncharacterized protein</fullName>
    </submittedName>
</protein>
<sequence>MEIMLSPELTKSQRSSPSILRWLESEGILPKTELSTIWIPSEVAIGSKPMSMCGVSSNVDDRYIRRKCFSENEKIEVEEKSKEIEENEKVEHMEIENIEDMIQGIGTLLKIVKELVDRSNEAQRAATHYNTRCSLIAVKELVDRLNEAQL</sequence>
<reference evidence="2" key="1">
    <citation type="journal article" date="2023" name="Nat. Plants">
        <title>Single-cell RNA sequencing provides a high-resolution roadmap for understanding the multicellular compartmentation of specialized metabolism.</title>
        <authorList>
            <person name="Sun S."/>
            <person name="Shen X."/>
            <person name="Li Y."/>
            <person name="Li Y."/>
            <person name="Wang S."/>
            <person name="Li R."/>
            <person name="Zhang H."/>
            <person name="Shen G."/>
            <person name="Guo B."/>
            <person name="Wei J."/>
            <person name="Xu J."/>
            <person name="St-Pierre B."/>
            <person name="Chen S."/>
            <person name="Sun C."/>
        </authorList>
    </citation>
    <scope>NUCLEOTIDE SEQUENCE [LARGE SCALE GENOMIC DNA]</scope>
</reference>
<organism evidence="1 2">
    <name type="scientific">Catharanthus roseus</name>
    <name type="common">Madagascar periwinkle</name>
    <name type="synonym">Vinca rosea</name>
    <dbReference type="NCBI Taxonomy" id="4058"/>
    <lineage>
        <taxon>Eukaryota</taxon>
        <taxon>Viridiplantae</taxon>
        <taxon>Streptophyta</taxon>
        <taxon>Embryophyta</taxon>
        <taxon>Tracheophyta</taxon>
        <taxon>Spermatophyta</taxon>
        <taxon>Magnoliopsida</taxon>
        <taxon>eudicotyledons</taxon>
        <taxon>Gunneridae</taxon>
        <taxon>Pentapetalae</taxon>
        <taxon>asterids</taxon>
        <taxon>lamiids</taxon>
        <taxon>Gentianales</taxon>
        <taxon>Apocynaceae</taxon>
        <taxon>Rauvolfioideae</taxon>
        <taxon>Vinceae</taxon>
        <taxon>Catharanthinae</taxon>
        <taxon>Catharanthus</taxon>
    </lineage>
</organism>
<name>A0ACC0B619_CATRO</name>
<keyword evidence="2" id="KW-1185">Reference proteome</keyword>
<comment type="caution">
    <text evidence="1">The sequence shown here is derived from an EMBL/GenBank/DDBJ whole genome shotgun (WGS) entry which is preliminary data.</text>
</comment>
<evidence type="ECO:0000313" key="2">
    <source>
        <dbReference type="Proteomes" id="UP001060085"/>
    </source>
</evidence>
<proteinExistence type="predicted"/>
<dbReference type="Proteomes" id="UP001060085">
    <property type="component" value="Linkage Group LG04"/>
</dbReference>